<evidence type="ECO:0000313" key="1">
    <source>
        <dbReference type="EMBL" id="RMZ95496.1"/>
    </source>
</evidence>
<protein>
    <submittedName>
        <fullName evidence="1">Uncharacterized protein</fullName>
    </submittedName>
</protein>
<name>A0A3M7P8R8_BRAPC</name>
<accession>A0A3M7P8R8</accession>
<proteinExistence type="predicted"/>
<evidence type="ECO:0000313" key="2">
    <source>
        <dbReference type="Proteomes" id="UP000276133"/>
    </source>
</evidence>
<comment type="caution">
    <text evidence="1">The sequence shown here is derived from an EMBL/GenBank/DDBJ whole genome shotgun (WGS) entry which is preliminary data.</text>
</comment>
<dbReference type="Proteomes" id="UP000276133">
    <property type="component" value="Unassembled WGS sequence"/>
</dbReference>
<keyword evidence="2" id="KW-1185">Reference proteome</keyword>
<organism evidence="1 2">
    <name type="scientific">Brachionus plicatilis</name>
    <name type="common">Marine rotifer</name>
    <name type="synonym">Brachionus muelleri</name>
    <dbReference type="NCBI Taxonomy" id="10195"/>
    <lineage>
        <taxon>Eukaryota</taxon>
        <taxon>Metazoa</taxon>
        <taxon>Spiralia</taxon>
        <taxon>Gnathifera</taxon>
        <taxon>Rotifera</taxon>
        <taxon>Eurotatoria</taxon>
        <taxon>Monogononta</taxon>
        <taxon>Pseudotrocha</taxon>
        <taxon>Ploima</taxon>
        <taxon>Brachionidae</taxon>
        <taxon>Brachionus</taxon>
    </lineage>
</organism>
<sequence length="86" mass="9798">MYMTRHISTFYSLSSLSQLALLETREFVRGFQAKFLRPCRSVVLGLALTAQLLESIAITNLTGTPWDQKCLQDRHVPGCHPLNRLH</sequence>
<gene>
    <name evidence="1" type="ORF">BpHYR1_029570</name>
</gene>
<dbReference type="AlphaFoldDB" id="A0A3M7P8R8"/>
<reference evidence="1 2" key="1">
    <citation type="journal article" date="2018" name="Sci. Rep.">
        <title>Genomic signatures of local adaptation to the degree of environmental predictability in rotifers.</title>
        <authorList>
            <person name="Franch-Gras L."/>
            <person name="Hahn C."/>
            <person name="Garcia-Roger E.M."/>
            <person name="Carmona M.J."/>
            <person name="Serra M."/>
            <person name="Gomez A."/>
        </authorList>
    </citation>
    <scope>NUCLEOTIDE SEQUENCE [LARGE SCALE GENOMIC DNA]</scope>
    <source>
        <strain evidence="1">HYR1</strain>
    </source>
</reference>
<dbReference type="EMBL" id="REGN01012395">
    <property type="protein sequence ID" value="RMZ95496.1"/>
    <property type="molecule type" value="Genomic_DNA"/>
</dbReference>